<dbReference type="AlphaFoldDB" id="A0A918JED7"/>
<dbReference type="CDD" id="cd03445">
    <property type="entry name" value="Thioesterase_II_repeat2"/>
    <property type="match status" value="1"/>
</dbReference>
<proteinExistence type="inferred from homology"/>
<keyword evidence="2" id="KW-0378">Hydrolase</keyword>
<evidence type="ECO:0000313" key="5">
    <source>
        <dbReference type="EMBL" id="GGW76551.1"/>
    </source>
</evidence>
<reference evidence="5" key="2">
    <citation type="submission" date="2020-09" db="EMBL/GenBank/DDBJ databases">
        <authorList>
            <person name="Sun Q."/>
            <person name="Kim S."/>
        </authorList>
    </citation>
    <scope>NUCLEOTIDE SEQUENCE</scope>
    <source>
        <strain evidence="5">KCTC 22164</strain>
    </source>
</reference>
<dbReference type="GO" id="GO:0009062">
    <property type="term" value="P:fatty acid catabolic process"/>
    <property type="evidence" value="ECO:0007669"/>
    <property type="project" value="TreeGrafter"/>
</dbReference>
<dbReference type="Proteomes" id="UP000631300">
    <property type="component" value="Unassembled WGS sequence"/>
</dbReference>
<dbReference type="Pfam" id="PF13622">
    <property type="entry name" value="4HBT_3"/>
    <property type="match status" value="1"/>
</dbReference>
<sequence length="271" mass="30438">MTVDELLTIPELEPLSDNSWQYTQAVITKDWAQGRTAFGGISAGMLYASIRQHVSKERVLRSFTTNFVGPLALDTPFTIRVTRLREGRNVSQYTAEAIQNDNVCVVCQACFGIARTSGIAVDNNEQHQMQAPKKGNFIPQIPKVTPKFLRHFDLALDSGGLPFTRKKTSHYHGFMRFKKPPAEITDAHIITMIDAWPPTLLQMMKLPAPASTVSWNLEFIHPHKPVAADDWFAYQAHTRQAGDGYGHTEATIWDKDNEIIAISRQTVAIFD</sequence>
<organism evidence="5 6">
    <name type="scientific">Alteromonas halophila</name>
    <dbReference type="NCBI Taxonomy" id="516698"/>
    <lineage>
        <taxon>Bacteria</taxon>
        <taxon>Pseudomonadati</taxon>
        <taxon>Pseudomonadota</taxon>
        <taxon>Gammaproteobacteria</taxon>
        <taxon>Alteromonadales</taxon>
        <taxon>Alteromonadaceae</taxon>
        <taxon>Alteromonas/Salinimonas group</taxon>
        <taxon>Alteromonas</taxon>
    </lineage>
</organism>
<dbReference type="RefSeq" id="WP_189403644.1">
    <property type="nucleotide sequence ID" value="NZ_BMXP01000001.1"/>
</dbReference>
<dbReference type="Gene3D" id="2.40.160.210">
    <property type="entry name" value="Acyl-CoA thioesterase, double hotdog domain"/>
    <property type="match status" value="1"/>
</dbReference>
<evidence type="ECO:0000256" key="1">
    <source>
        <dbReference type="ARBA" id="ARBA00006538"/>
    </source>
</evidence>
<feature type="domain" description="Acyl-CoA thioesterase-like C-terminal" evidence="4">
    <location>
        <begin position="139"/>
        <end position="268"/>
    </location>
</feature>
<dbReference type="PANTHER" id="PTHR11066">
    <property type="entry name" value="ACYL-COA THIOESTERASE"/>
    <property type="match status" value="1"/>
</dbReference>
<comment type="similarity">
    <text evidence="1">Belongs to the C/M/P thioester hydrolase family.</text>
</comment>
<evidence type="ECO:0008006" key="7">
    <source>
        <dbReference type="Google" id="ProtNLM"/>
    </source>
</evidence>
<comment type="caution">
    <text evidence="5">The sequence shown here is derived from an EMBL/GenBank/DDBJ whole genome shotgun (WGS) entry which is preliminary data.</text>
</comment>
<dbReference type="InterPro" id="IPR003703">
    <property type="entry name" value="Acyl_CoA_thio"/>
</dbReference>
<name>A0A918JED7_9ALTE</name>
<gene>
    <name evidence="5" type="ORF">GCM10007391_06540</name>
</gene>
<dbReference type="Pfam" id="PF20789">
    <property type="entry name" value="4HBT_3C"/>
    <property type="match status" value="1"/>
</dbReference>
<evidence type="ECO:0000256" key="2">
    <source>
        <dbReference type="ARBA" id="ARBA00022801"/>
    </source>
</evidence>
<reference evidence="5" key="1">
    <citation type="journal article" date="2014" name="Int. J. Syst. Evol. Microbiol.">
        <title>Complete genome sequence of Corynebacterium casei LMG S-19264T (=DSM 44701T), isolated from a smear-ripened cheese.</title>
        <authorList>
            <consortium name="US DOE Joint Genome Institute (JGI-PGF)"/>
            <person name="Walter F."/>
            <person name="Albersmeier A."/>
            <person name="Kalinowski J."/>
            <person name="Ruckert C."/>
        </authorList>
    </citation>
    <scope>NUCLEOTIDE SEQUENCE</scope>
    <source>
        <strain evidence="5">KCTC 22164</strain>
    </source>
</reference>
<dbReference type="GO" id="GO:0005829">
    <property type="term" value="C:cytosol"/>
    <property type="evidence" value="ECO:0007669"/>
    <property type="project" value="TreeGrafter"/>
</dbReference>
<dbReference type="EMBL" id="BMXP01000001">
    <property type="protein sequence ID" value="GGW76551.1"/>
    <property type="molecule type" value="Genomic_DNA"/>
</dbReference>
<keyword evidence="6" id="KW-1185">Reference proteome</keyword>
<dbReference type="InterPro" id="IPR049450">
    <property type="entry name" value="ACOT8-like_C"/>
</dbReference>
<dbReference type="InterPro" id="IPR042171">
    <property type="entry name" value="Acyl-CoA_hotdog"/>
</dbReference>
<dbReference type="GO" id="GO:0047617">
    <property type="term" value="F:fatty acyl-CoA hydrolase activity"/>
    <property type="evidence" value="ECO:0007669"/>
    <property type="project" value="InterPro"/>
</dbReference>
<evidence type="ECO:0000313" key="6">
    <source>
        <dbReference type="Proteomes" id="UP000631300"/>
    </source>
</evidence>
<dbReference type="GO" id="GO:0006637">
    <property type="term" value="P:acyl-CoA metabolic process"/>
    <property type="evidence" value="ECO:0007669"/>
    <property type="project" value="InterPro"/>
</dbReference>
<evidence type="ECO:0000259" key="3">
    <source>
        <dbReference type="Pfam" id="PF13622"/>
    </source>
</evidence>
<dbReference type="InterPro" id="IPR029069">
    <property type="entry name" value="HotDog_dom_sf"/>
</dbReference>
<dbReference type="PANTHER" id="PTHR11066:SF34">
    <property type="entry name" value="ACYL-COENZYME A THIOESTERASE 8"/>
    <property type="match status" value="1"/>
</dbReference>
<dbReference type="InterPro" id="IPR049449">
    <property type="entry name" value="TesB_ACOT8-like_N"/>
</dbReference>
<dbReference type="SUPFAM" id="SSF54637">
    <property type="entry name" value="Thioesterase/thiol ester dehydrase-isomerase"/>
    <property type="match status" value="2"/>
</dbReference>
<evidence type="ECO:0000259" key="4">
    <source>
        <dbReference type="Pfam" id="PF20789"/>
    </source>
</evidence>
<accession>A0A918JED7</accession>
<protein>
    <recommendedName>
        <fullName evidence="7">Thioesterase family protein</fullName>
    </recommendedName>
</protein>
<feature type="domain" description="Acyl-CoA thioesterase-like N-terminal HotDog" evidence="3">
    <location>
        <begin position="28"/>
        <end position="112"/>
    </location>
</feature>